<reference evidence="1 2" key="1">
    <citation type="submission" date="2018-02" db="EMBL/GenBank/DDBJ databases">
        <title>Insights into the biology of acidophilic members of the Acidiferrobacteraceae family derived from comparative genomic analyses.</title>
        <authorList>
            <person name="Issotta F."/>
            <person name="Thyssen C."/>
            <person name="Mena C."/>
            <person name="Moya A."/>
            <person name="Bellenberg S."/>
            <person name="Sproer C."/>
            <person name="Covarrubias P.C."/>
            <person name="Sand W."/>
            <person name="Quatrini R."/>
            <person name="Vera M."/>
        </authorList>
    </citation>
    <scope>NUCLEOTIDE SEQUENCE [LARGE SCALE GENOMIC DNA]</scope>
    <source>
        <strain evidence="2">m-1</strain>
    </source>
</reference>
<name>A0A1C2G2S0_9GAMM</name>
<dbReference type="AlphaFoldDB" id="A0A1C2G2S0"/>
<comment type="caution">
    <text evidence="1">The sequence shown here is derived from an EMBL/GenBank/DDBJ whole genome shotgun (WGS) entry which is preliminary data.</text>
</comment>
<dbReference type="RefSeq" id="WP_065969494.1">
    <property type="nucleotide sequence ID" value="NZ_CP080624.1"/>
</dbReference>
<dbReference type="OrthoDB" id="9908077at2"/>
<organism evidence="1 2">
    <name type="scientific">Acidiferrobacter thiooxydans</name>
    <dbReference type="NCBI Taxonomy" id="163359"/>
    <lineage>
        <taxon>Bacteria</taxon>
        <taxon>Pseudomonadati</taxon>
        <taxon>Pseudomonadota</taxon>
        <taxon>Gammaproteobacteria</taxon>
        <taxon>Acidiferrobacterales</taxon>
        <taxon>Acidiferrobacteraceae</taxon>
        <taxon>Acidiferrobacter</taxon>
    </lineage>
</organism>
<evidence type="ECO:0000313" key="1">
    <source>
        <dbReference type="EMBL" id="RCN59399.1"/>
    </source>
</evidence>
<gene>
    <name evidence="1" type="ORF">C4900_06810</name>
</gene>
<proteinExistence type="predicted"/>
<protein>
    <submittedName>
        <fullName evidence="1">Uncharacterized protein</fullName>
    </submittedName>
</protein>
<accession>A0A1C2G2S0</accession>
<keyword evidence="2" id="KW-1185">Reference proteome</keyword>
<sequence length="87" mass="9807">MRTVWLMLVVAAAVGVCLYPPWNNVWTNFEGFRMHAPLVYAFLWSPPPPVFPVARTIDLARLGEELATVVVAGGVVYWALGKRHTRR</sequence>
<dbReference type="EMBL" id="PSYR01000001">
    <property type="protein sequence ID" value="RCN59399.1"/>
    <property type="molecule type" value="Genomic_DNA"/>
</dbReference>
<evidence type="ECO:0000313" key="2">
    <source>
        <dbReference type="Proteomes" id="UP000253250"/>
    </source>
</evidence>
<dbReference type="STRING" id="163359.A9R16_09710"/>
<dbReference type="Proteomes" id="UP000253250">
    <property type="component" value="Unassembled WGS sequence"/>
</dbReference>